<dbReference type="Proteomes" id="UP001208689">
    <property type="component" value="Chromosome"/>
</dbReference>
<dbReference type="EMBL" id="CP104013">
    <property type="protein sequence ID" value="UYP46639.1"/>
    <property type="molecule type" value="Genomic_DNA"/>
</dbReference>
<protein>
    <submittedName>
        <fullName evidence="1">Uncharacterized protein</fullName>
    </submittedName>
</protein>
<name>A0ABY6HVQ5_9ARCH</name>
<reference evidence="1" key="1">
    <citation type="submission" date="2022-09" db="EMBL/GenBank/DDBJ databases">
        <title>Actin cytoskeleton and complex cell architecture in an #Asgard archaeon.</title>
        <authorList>
            <person name="Ponce Toledo R.I."/>
            <person name="Schleper C."/>
            <person name="Rodrigues Oliveira T."/>
            <person name="Wollweber F."/>
            <person name="Xu J."/>
            <person name="Rittmann S."/>
            <person name="Klingl A."/>
            <person name="Pilhofer M."/>
        </authorList>
    </citation>
    <scope>NUCLEOTIDE SEQUENCE</scope>
    <source>
        <strain evidence="1">B-35</strain>
    </source>
</reference>
<organism evidence="1 2">
    <name type="scientific">Candidatus Lokiarchaeum ossiferum</name>
    <dbReference type="NCBI Taxonomy" id="2951803"/>
    <lineage>
        <taxon>Archaea</taxon>
        <taxon>Promethearchaeati</taxon>
        <taxon>Promethearchaeota</taxon>
        <taxon>Promethearchaeia</taxon>
        <taxon>Promethearchaeales</taxon>
        <taxon>Promethearchaeaceae</taxon>
        <taxon>Candidatus Lokiarchaeum</taxon>
    </lineage>
</organism>
<evidence type="ECO:0000313" key="1">
    <source>
        <dbReference type="EMBL" id="UYP46639.1"/>
    </source>
</evidence>
<accession>A0ABY6HVQ5</accession>
<sequence>MSSDLKIKRFLTHSHRNTRFSIVTPNNQTTISFNPAFVKYSRDIYNIHVDIIHDFSKGSYSALFRKGNEFYIPTETPFHTNTLDLLFQNIEIELRSLAFSNFLGILLKYKILKTIQYETWDIFMSEKSIH</sequence>
<proteinExistence type="predicted"/>
<gene>
    <name evidence="1" type="ORF">NEF87_002924</name>
</gene>
<evidence type="ECO:0000313" key="2">
    <source>
        <dbReference type="Proteomes" id="UP001208689"/>
    </source>
</evidence>
<keyword evidence="2" id="KW-1185">Reference proteome</keyword>